<gene>
    <name evidence="2" type="ORF">HNQ39_001277</name>
</gene>
<accession>A0A7W9W610</accession>
<comment type="caution">
    <text evidence="2">The sequence shown here is derived from an EMBL/GenBank/DDBJ whole genome shotgun (WGS) entry which is preliminary data.</text>
</comment>
<feature type="compositionally biased region" description="Low complexity" evidence="1">
    <location>
        <begin position="194"/>
        <end position="205"/>
    </location>
</feature>
<dbReference type="AlphaFoldDB" id="A0A7W9W610"/>
<feature type="compositionally biased region" description="Gly residues" evidence="1">
    <location>
        <begin position="177"/>
        <end position="193"/>
    </location>
</feature>
<keyword evidence="3" id="KW-1185">Reference proteome</keyword>
<sequence length="220" mass="23324">MWAGVLLATCIAAPLVYRFTIQEKTYNDIKAQADQADLDATAVETTEQNTKNKLAEIAPLQAKVDFVKDIQFYNKFPGLVYRNVARYTYRGVEYNSMAVQGDSLSVNAFVPKLEDVGRFYLTLFGNPDIKALSIKGMPDWRTMQAMKQLPPDARRGFPVQVSAQLIHNVTPPSAPAGGAGGGMGGFPGGGGMPPGMMSGSLSGSGMPPGGMGGKGGAVDQ</sequence>
<evidence type="ECO:0000313" key="3">
    <source>
        <dbReference type="Proteomes" id="UP000520814"/>
    </source>
</evidence>
<dbReference type="Proteomes" id="UP000520814">
    <property type="component" value="Unassembled WGS sequence"/>
</dbReference>
<proteinExistence type="predicted"/>
<reference evidence="2 3" key="1">
    <citation type="submission" date="2020-08" db="EMBL/GenBank/DDBJ databases">
        <title>Genomic Encyclopedia of Type Strains, Phase IV (KMG-IV): sequencing the most valuable type-strain genomes for metagenomic binning, comparative biology and taxonomic classification.</title>
        <authorList>
            <person name="Goeker M."/>
        </authorList>
    </citation>
    <scope>NUCLEOTIDE SEQUENCE [LARGE SCALE GENOMIC DNA]</scope>
    <source>
        <strain evidence="2 3">DSM 23562</strain>
    </source>
</reference>
<dbReference type="RefSeq" id="WP_184193114.1">
    <property type="nucleotide sequence ID" value="NZ_JACHGW010000001.1"/>
</dbReference>
<evidence type="ECO:0000256" key="1">
    <source>
        <dbReference type="SAM" id="MobiDB-lite"/>
    </source>
</evidence>
<feature type="region of interest" description="Disordered" evidence="1">
    <location>
        <begin position="173"/>
        <end position="220"/>
    </location>
</feature>
<name>A0A7W9W610_ARMRO</name>
<feature type="compositionally biased region" description="Gly residues" evidence="1">
    <location>
        <begin position="206"/>
        <end position="220"/>
    </location>
</feature>
<organism evidence="2 3">
    <name type="scientific">Armatimonas rosea</name>
    <dbReference type="NCBI Taxonomy" id="685828"/>
    <lineage>
        <taxon>Bacteria</taxon>
        <taxon>Bacillati</taxon>
        <taxon>Armatimonadota</taxon>
        <taxon>Armatimonadia</taxon>
        <taxon>Armatimonadales</taxon>
        <taxon>Armatimonadaceae</taxon>
        <taxon>Armatimonas</taxon>
    </lineage>
</organism>
<protein>
    <submittedName>
        <fullName evidence="2">Uncharacterized protein</fullName>
    </submittedName>
</protein>
<evidence type="ECO:0000313" key="2">
    <source>
        <dbReference type="EMBL" id="MBB6049515.1"/>
    </source>
</evidence>
<dbReference type="EMBL" id="JACHGW010000001">
    <property type="protein sequence ID" value="MBB6049515.1"/>
    <property type="molecule type" value="Genomic_DNA"/>
</dbReference>